<evidence type="ECO:0000256" key="2">
    <source>
        <dbReference type="ARBA" id="ARBA00022679"/>
    </source>
</evidence>
<protein>
    <submittedName>
        <fullName evidence="5">Glycosyltransferase involved in cell wall biosynthesis</fullName>
    </submittedName>
</protein>
<comment type="caution">
    <text evidence="5">The sequence shown here is derived from an EMBL/GenBank/DDBJ whole genome shotgun (WGS) entry which is preliminary data.</text>
</comment>
<reference evidence="5 6" key="1">
    <citation type="submission" date="2018-11" db="EMBL/GenBank/DDBJ databases">
        <title>Sequencing the genomes of 1000 actinobacteria strains.</title>
        <authorList>
            <person name="Klenk H.-P."/>
        </authorList>
    </citation>
    <scope>NUCLEOTIDE SEQUENCE [LARGE SCALE GENOMIC DNA]</scope>
    <source>
        <strain evidence="5 6">DSM 14012</strain>
    </source>
</reference>
<feature type="domain" description="Glycosyl transferase family 1" evidence="3">
    <location>
        <begin position="195"/>
        <end position="336"/>
    </location>
</feature>
<evidence type="ECO:0000259" key="4">
    <source>
        <dbReference type="Pfam" id="PF13439"/>
    </source>
</evidence>
<dbReference type="AlphaFoldDB" id="A0A3N2C313"/>
<dbReference type="Gene3D" id="3.40.50.2000">
    <property type="entry name" value="Glycogen Phosphorylase B"/>
    <property type="match status" value="2"/>
</dbReference>
<gene>
    <name evidence="5" type="ORF">EDD42_1892</name>
</gene>
<keyword evidence="1" id="KW-0328">Glycosyltransferase</keyword>
<dbReference type="RefSeq" id="WP_085510860.1">
    <property type="nucleotide sequence ID" value="NZ_FXAP01000001.1"/>
</dbReference>
<accession>A0A3N2C313</accession>
<proteinExistence type="predicted"/>
<dbReference type="GO" id="GO:0016757">
    <property type="term" value="F:glycosyltransferase activity"/>
    <property type="evidence" value="ECO:0007669"/>
    <property type="project" value="UniProtKB-KW"/>
</dbReference>
<evidence type="ECO:0000259" key="3">
    <source>
        <dbReference type="Pfam" id="PF00534"/>
    </source>
</evidence>
<dbReference type="InterPro" id="IPR050194">
    <property type="entry name" value="Glycosyltransferase_grp1"/>
</dbReference>
<evidence type="ECO:0000313" key="6">
    <source>
        <dbReference type="Proteomes" id="UP000266915"/>
    </source>
</evidence>
<dbReference type="Pfam" id="PF00534">
    <property type="entry name" value="Glycos_transf_1"/>
    <property type="match status" value="1"/>
</dbReference>
<dbReference type="PANTHER" id="PTHR45947">
    <property type="entry name" value="SULFOQUINOVOSYL TRANSFERASE SQD2"/>
    <property type="match status" value="1"/>
</dbReference>
<feature type="domain" description="Glycosyltransferase subfamily 4-like N-terminal" evidence="4">
    <location>
        <begin position="25"/>
        <end position="183"/>
    </location>
</feature>
<keyword evidence="6" id="KW-1185">Reference proteome</keyword>
<name>A0A3N2C313_9MICO</name>
<sequence length="380" mass="40623">MTAGPRLRVIVIAPLRFPIRRPHAGGLESAVWSEVTALRARGHEVTFIGVRGSDFVERGSVFELPELRWPRWSSPDDERYPPGHLTRSVPALRRALEAIAARPGRYDVVSNHCLDALPVELAPELGVPMITTLHTPVDEAVAAAANRVGSDGSRFLAVSEFTKRTWATAGVESEVLLNGIDPDAWRAGRGGDDLVWFGRVVAEKAPHLAVDVARRLGRRLVIAGRVGDPVYAERVLSPLLGRDVRHVGPLDPTRLATLVGRSAAAVSTPAWAEPFGLVAPEALMTGTPVVSFAVGGVPEIAQASVGMQVVAPGDLAAMADRVDGLIRQSELDRGFRASIRASALARFSLDARVGRLEEHFAALLGDSPVLGSGRVDEFSS</sequence>
<dbReference type="PANTHER" id="PTHR45947:SF13">
    <property type="entry name" value="TRANSFERASE"/>
    <property type="match status" value="1"/>
</dbReference>
<organism evidence="5 6">
    <name type="scientific">Plantibacter flavus</name>
    <dbReference type="NCBI Taxonomy" id="150123"/>
    <lineage>
        <taxon>Bacteria</taxon>
        <taxon>Bacillati</taxon>
        <taxon>Actinomycetota</taxon>
        <taxon>Actinomycetes</taxon>
        <taxon>Micrococcales</taxon>
        <taxon>Microbacteriaceae</taxon>
        <taxon>Plantibacter</taxon>
    </lineage>
</organism>
<dbReference type="GO" id="GO:1901137">
    <property type="term" value="P:carbohydrate derivative biosynthetic process"/>
    <property type="evidence" value="ECO:0007669"/>
    <property type="project" value="UniProtKB-ARBA"/>
</dbReference>
<dbReference type="SUPFAM" id="SSF53756">
    <property type="entry name" value="UDP-Glycosyltransferase/glycogen phosphorylase"/>
    <property type="match status" value="1"/>
</dbReference>
<dbReference type="EMBL" id="RKHL01000001">
    <property type="protein sequence ID" value="ROR81820.1"/>
    <property type="molecule type" value="Genomic_DNA"/>
</dbReference>
<dbReference type="InterPro" id="IPR028098">
    <property type="entry name" value="Glyco_trans_4-like_N"/>
</dbReference>
<dbReference type="Proteomes" id="UP000266915">
    <property type="component" value="Unassembled WGS sequence"/>
</dbReference>
<evidence type="ECO:0000256" key="1">
    <source>
        <dbReference type="ARBA" id="ARBA00022676"/>
    </source>
</evidence>
<keyword evidence="2 5" id="KW-0808">Transferase</keyword>
<dbReference type="Pfam" id="PF13439">
    <property type="entry name" value="Glyco_transf_4"/>
    <property type="match status" value="1"/>
</dbReference>
<dbReference type="InterPro" id="IPR001296">
    <property type="entry name" value="Glyco_trans_1"/>
</dbReference>
<evidence type="ECO:0000313" key="5">
    <source>
        <dbReference type="EMBL" id="ROR81820.1"/>
    </source>
</evidence>